<organism evidence="1 2">
    <name type="scientific">Pseudozyma flocculosa</name>
    <dbReference type="NCBI Taxonomy" id="84751"/>
    <lineage>
        <taxon>Eukaryota</taxon>
        <taxon>Fungi</taxon>
        <taxon>Dikarya</taxon>
        <taxon>Basidiomycota</taxon>
        <taxon>Ustilaginomycotina</taxon>
        <taxon>Ustilaginomycetes</taxon>
        <taxon>Ustilaginales</taxon>
        <taxon>Ustilaginaceae</taxon>
        <taxon>Pseudozyma</taxon>
    </lineage>
</organism>
<sequence length="183" mass="19048">MKPPPGLDTPAGQGKIRAGFDTAAPLLQVGVARSEERAAFRHAGGQAQQAGRQAGRQAGWRLVAGLGPFPFLRLLPVAGSSWSPRPPFRLNDSLYSSSAYHDQKPGPTAHYSSSAAGQTSLHAGLVSANVILKPARLGAAIARGEAQSSDAEAHMVGAPTSHRGAWWSYSRLDGMAAIVMAST</sequence>
<name>A0A5C3ETF7_9BASI</name>
<evidence type="ECO:0000313" key="2">
    <source>
        <dbReference type="Proteomes" id="UP000323386"/>
    </source>
</evidence>
<evidence type="ECO:0000313" key="1">
    <source>
        <dbReference type="EMBL" id="SPO35643.1"/>
    </source>
</evidence>
<dbReference type="Proteomes" id="UP000323386">
    <property type="component" value="Unassembled WGS sequence"/>
</dbReference>
<keyword evidence="2" id="KW-1185">Reference proteome</keyword>
<dbReference type="EMBL" id="OOIP01000002">
    <property type="protein sequence ID" value="SPO35643.1"/>
    <property type="molecule type" value="Genomic_DNA"/>
</dbReference>
<protein>
    <submittedName>
        <fullName evidence="1">Uncharacterized protein</fullName>
    </submittedName>
</protein>
<proteinExistence type="predicted"/>
<gene>
    <name evidence="1" type="ORF">PSFLO_01114</name>
</gene>
<dbReference type="AlphaFoldDB" id="A0A5C3ETF7"/>
<accession>A0A5C3ETF7</accession>
<reference evidence="1 2" key="1">
    <citation type="submission" date="2018-03" db="EMBL/GenBank/DDBJ databases">
        <authorList>
            <person name="Guldener U."/>
        </authorList>
    </citation>
    <scope>NUCLEOTIDE SEQUENCE [LARGE SCALE GENOMIC DNA]</scope>
    <source>
        <strain evidence="1 2">DAOM196992</strain>
    </source>
</reference>